<dbReference type="GO" id="GO:0032981">
    <property type="term" value="P:mitochondrial respiratory chain complex I assembly"/>
    <property type="evidence" value="ECO:0007669"/>
    <property type="project" value="InterPro"/>
</dbReference>
<dbReference type="PANTHER" id="PTHR34561">
    <property type="entry name" value="NADH DEHYDROGENASE [UBIQUINONE] 1 ALPHA SUBCOMPLEX ASSEMBLY FACTOR 8"/>
    <property type="match status" value="1"/>
</dbReference>
<dbReference type="AlphaFoldDB" id="A0A4X1VWQ4"/>
<reference evidence="1" key="2">
    <citation type="submission" date="2025-08" db="UniProtKB">
        <authorList>
            <consortium name="Ensembl"/>
        </authorList>
    </citation>
    <scope>IDENTIFICATION</scope>
</reference>
<dbReference type="InterPro" id="IPR034595">
    <property type="entry name" value="NDUFAF8"/>
</dbReference>
<evidence type="ECO:0000313" key="1">
    <source>
        <dbReference type="Ensembl" id="ENSSSCP00070046472.1"/>
    </source>
</evidence>
<name>A0A4X1VWQ4_PIG</name>
<organism evidence="1 2">
    <name type="scientific">Sus scrofa</name>
    <name type="common">Pig</name>
    <dbReference type="NCBI Taxonomy" id="9823"/>
    <lineage>
        <taxon>Eukaryota</taxon>
        <taxon>Metazoa</taxon>
        <taxon>Chordata</taxon>
        <taxon>Craniata</taxon>
        <taxon>Vertebrata</taxon>
        <taxon>Euteleostomi</taxon>
        <taxon>Mammalia</taxon>
        <taxon>Eutheria</taxon>
        <taxon>Laurasiatheria</taxon>
        <taxon>Artiodactyla</taxon>
        <taxon>Suina</taxon>
        <taxon>Suidae</taxon>
        <taxon>Sus</taxon>
    </lineage>
</organism>
<dbReference type="Proteomes" id="UP000314985">
    <property type="component" value="Unassembled WGS sequence"/>
</dbReference>
<proteinExistence type="predicted"/>
<reference evidence="2" key="1">
    <citation type="submission" date="2017-08" db="EMBL/GenBank/DDBJ databases">
        <title>USMARCv1.0.</title>
        <authorList>
            <person name="Hannum G.I."/>
            <person name="Koren S."/>
            <person name="Schroeder S.G."/>
            <person name="Chin S.C."/>
            <person name="Nonneman D.J."/>
            <person name="Becker S.A."/>
            <person name="Rosen B.D."/>
            <person name="Bickhart D.M."/>
            <person name="Putnam N.H."/>
            <person name="Green R.E."/>
            <person name="Tuggle C.K."/>
            <person name="Liu H."/>
            <person name="Rohrer G.A."/>
            <person name="Warr A."/>
            <person name="Hall R."/>
            <person name="Kim K."/>
            <person name="Hume D.A."/>
            <person name="Talbot R."/>
            <person name="Chow W."/>
            <person name="Howe K."/>
            <person name="Schwartz A.S."/>
            <person name="Watson M."/>
            <person name="Archibald A.L."/>
            <person name="Phillippy A.M."/>
            <person name="Smith T.P.L."/>
        </authorList>
    </citation>
    <scope>NUCLEOTIDE SEQUENCE [LARGE SCALE GENOMIC DNA]</scope>
</reference>
<sequence length="74" mass="7778">MSSLGSCHFGNICCCHTFPECLVVCGTEAAACGRCMQTSTALGGHLLKDLCVQEFKALWSCFATMAKKTLTGGP</sequence>
<accession>A0A4X1VWQ4</accession>
<protein>
    <submittedName>
        <fullName evidence="1">Uncharacterized protein</fullName>
    </submittedName>
</protein>
<evidence type="ECO:0000313" key="2">
    <source>
        <dbReference type="Proteomes" id="UP000314985"/>
    </source>
</evidence>
<dbReference type="PANTHER" id="PTHR34561:SF1">
    <property type="entry name" value="NADH DEHYDROGENASE [UBIQUINONE] 1 ALPHA SUBCOMPLEX ASSEMBLY FACTOR 8"/>
    <property type="match status" value="1"/>
</dbReference>
<dbReference type="Ensembl" id="ENSSSCT00070054788.1">
    <property type="protein sequence ID" value="ENSSSCP00070046472.1"/>
    <property type="gene ID" value="ENSSSCG00070027314.1"/>
</dbReference>
<dbReference type="GO" id="GO:0005739">
    <property type="term" value="C:mitochondrion"/>
    <property type="evidence" value="ECO:0007669"/>
    <property type="project" value="InterPro"/>
</dbReference>